<feature type="domain" description="Protein kinase" evidence="7">
    <location>
        <begin position="469"/>
        <end position="722"/>
    </location>
</feature>
<dbReference type="Gene3D" id="1.25.40.20">
    <property type="entry name" value="Ankyrin repeat-containing domain"/>
    <property type="match status" value="1"/>
</dbReference>
<dbReference type="InterPro" id="IPR002110">
    <property type="entry name" value="Ankyrin_rpt"/>
</dbReference>
<dbReference type="SUPFAM" id="SSF48403">
    <property type="entry name" value="Ankyrin repeat"/>
    <property type="match status" value="1"/>
</dbReference>
<evidence type="ECO:0000256" key="1">
    <source>
        <dbReference type="ARBA" id="ARBA00005843"/>
    </source>
</evidence>
<dbReference type="PROSITE" id="PS00109">
    <property type="entry name" value="PROTEIN_KINASE_TYR"/>
    <property type="match status" value="1"/>
</dbReference>
<keyword evidence="4 6" id="KW-0067">ATP-binding</keyword>
<comment type="similarity">
    <text evidence="1">Belongs to the protein kinase superfamily. TKL Ser/Thr protein kinase family.</text>
</comment>
<dbReference type="InterPro" id="IPR001245">
    <property type="entry name" value="Ser-Thr/Tyr_kinase_cat_dom"/>
</dbReference>
<dbReference type="PROSITE" id="PS50088">
    <property type="entry name" value="ANK_REPEAT"/>
    <property type="match status" value="2"/>
</dbReference>
<dbReference type="InterPro" id="IPR017441">
    <property type="entry name" value="Protein_kinase_ATP_BS"/>
</dbReference>
<dbReference type="PROSITE" id="PS00107">
    <property type="entry name" value="PROTEIN_KINASE_ATP"/>
    <property type="match status" value="2"/>
</dbReference>
<dbReference type="InterPro" id="IPR051681">
    <property type="entry name" value="Ser/Thr_Kinases-Pseudokinases"/>
</dbReference>
<feature type="binding site" evidence="6">
    <location>
        <position position="496"/>
    </location>
    <ligand>
        <name>ATP</name>
        <dbReference type="ChEBI" id="CHEBI:30616"/>
    </ligand>
</feature>
<dbReference type="PROSITE" id="PS50297">
    <property type="entry name" value="ANK_REP_REGION"/>
    <property type="match status" value="2"/>
</dbReference>
<organism evidence="8 9">
    <name type="scientific">Achlya hypogyna</name>
    <name type="common">Oomycete</name>
    <name type="synonym">Protoachlya hypogyna</name>
    <dbReference type="NCBI Taxonomy" id="1202772"/>
    <lineage>
        <taxon>Eukaryota</taxon>
        <taxon>Sar</taxon>
        <taxon>Stramenopiles</taxon>
        <taxon>Oomycota</taxon>
        <taxon>Saprolegniomycetes</taxon>
        <taxon>Saprolegniales</taxon>
        <taxon>Achlyaceae</taxon>
        <taxon>Achlya</taxon>
    </lineage>
</organism>
<dbReference type="OrthoDB" id="2364918at2759"/>
<dbReference type="Pfam" id="PF12796">
    <property type="entry name" value="Ank_2"/>
    <property type="match status" value="1"/>
</dbReference>
<dbReference type="SMART" id="SM00248">
    <property type="entry name" value="ANK"/>
    <property type="match status" value="2"/>
</dbReference>
<dbReference type="InterPro" id="IPR036770">
    <property type="entry name" value="Ankyrin_rpt-contain_sf"/>
</dbReference>
<gene>
    <name evidence="8" type="ORF">ACHHYP_07908</name>
</gene>
<feature type="domain" description="Protein kinase" evidence="7">
    <location>
        <begin position="125"/>
        <end position="380"/>
    </location>
</feature>
<dbReference type="Pfam" id="PF00069">
    <property type="entry name" value="Pkinase"/>
    <property type="match status" value="1"/>
</dbReference>
<keyword evidence="2" id="KW-0723">Serine/threonine-protein kinase</keyword>
<dbReference type="GO" id="GO:0005524">
    <property type="term" value="F:ATP binding"/>
    <property type="evidence" value="ECO:0007669"/>
    <property type="project" value="UniProtKB-UniRule"/>
</dbReference>
<dbReference type="GO" id="GO:0004674">
    <property type="term" value="F:protein serine/threonine kinase activity"/>
    <property type="evidence" value="ECO:0007669"/>
    <property type="project" value="UniProtKB-KW"/>
</dbReference>
<proteinExistence type="inferred from homology"/>
<dbReference type="EMBL" id="JNBR01001420">
    <property type="protein sequence ID" value="OQR87875.1"/>
    <property type="molecule type" value="Genomic_DNA"/>
</dbReference>
<dbReference type="SUPFAM" id="SSF56112">
    <property type="entry name" value="Protein kinase-like (PK-like)"/>
    <property type="match status" value="2"/>
</dbReference>
<evidence type="ECO:0000313" key="8">
    <source>
        <dbReference type="EMBL" id="OQR87875.1"/>
    </source>
</evidence>
<evidence type="ECO:0000256" key="3">
    <source>
        <dbReference type="ARBA" id="ARBA00022741"/>
    </source>
</evidence>
<keyword evidence="8" id="KW-0418">Kinase</keyword>
<feature type="binding site" evidence="6">
    <location>
        <position position="152"/>
    </location>
    <ligand>
        <name>ATP</name>
        <dbReference type="ChEBI" id="CHEBI:30616"/>
    </ligand>
</feature>
<dbReference type="SMART" id="SM00220">
    <property type="entry name" value="S_TKc"/>
    <property type="match status" value="2"/>
</dbReference>
<protein>
    <submittedName>
        <fullName evidence="8">Protein kinase</fullName>
    </submittedName>
</protein>
<dbReference type="PROSITE" id="PS50011">
    <property type="entry name" value="PROTEIN_KINASE_DOM"/>
    <property type="match status" value="2"/>
</dbReference>
<dbReference type="InterPro" id="IPR011009">
    <property type="entry name" value="Kinase-like_dom_sf"/>
</dbReference>
<dbReference type="InterPro" id="IPR008266">
    <property type="entry name" value="Tyr_kinase_AS"/>
</dbReference>
<evidence type="ECO:0000256" key="5">
    <source>
        <dbReference type="PROSITE-ProRule" id="PRU00023"/>
    </source>
</evidence>
<dbReference type="PANTHER" id="PTHR44329">
    <property type="entry name" value="SERINE/THREONINE-PROTEIN KINASE TNNI3K-RELATED"/>
    <property type="match status" value="1"/>
</dbReference>
<dbReference type="PRINTS" id="PR00109">
    <property type="entry name" value="TYRKINASE"/>
</dbReference>
<keyword evidence="8" id="KW-0808">Transferase</keyword>
<comment type="caution">
    <text evidence="8">The sequence shown here is derived from an EMBL/GenBank/DDBJ whole genome shotgun (WGS) entry which is preliminary data.</text>
</comment>
<keyword evidence="3 6" id="KW-0547">Nucleotide-binding</keyword>
<dbReference type="PROSITE" id="PS00108">
    <property type="entry name" value="PROTEIN_KINASE_ST"/>
    <property type="match status" value="1"/>
</dbReference>
<sequence>MVEQLLSKGTGASALHEAAANGHTAIVRRLMAAGADVDAMDAVHPLFFRSGATPLYKAVDSGHGDVVASLLGSGANACLSKHVQNPEQGTPLSLAIKLDHLHIARQLQVAAYPDACEVAMTDVIVMNGSPLGFGASGAVYKGTYLDRPVAIKMANRTGGDALRREAQVLRRCASPYLVPLVATADLDSDEPKMLTELMTGGDLQRLLAGEISADPVSPLEVAWVVAHALVDLHGAGYVHRDISTKNVLVCARHYIKLGDLGSATDSAHVMATAHEGALAYSAPEVLVSPAAYTFAADVYSFGALLCTAHLGHEPFAYTQISDFALRSGIIDGTLRPTIPDTCEPWVRQLITECMASDPAERPSAARIVAVLAAEGRRAAVRALAAQMEANRRASQAFAHFSSPPRASYVASYPQLASRPPTATSICAPTEVQRLALVSAIKRGERSYAHDLYKQCYDVIYETNPNQLMQPPKAPLGTGGYGAVFQATYSGHPVAVKVAQRTGAAAMLNEIRLMAENQSPYIVPLLAVMGYRSSQPKMLLELMDAGDLHQYLKDTRTGRSTLVSVSALEVAWVVAHALWDLHERGVVHRDVKSQNVLLCSRNYIKLGDLGISRVSAGAMTPERGTLQYMAPEVLKTSGTYGPAADIYSFGVLLTELDTLEAPYAGSKLGVLQIRDGVLSNSLKPSVSASCAPWLRDLVTACLEHDPDMRPSAEEIVATLAPLWHTKDSMTPLGTKLFQVPAKGAAGENASHSSSRNSTWNSSVASTEAMTEEPATMTSALTCESCRTDNDMLAAACSSCQVPLPSVRVKLSLAAKWLTYWINRKTPINAEIACLTCRYTNAVTQEMCIACGSEMPPDEAKLRIMVKRMQLVERLAKAS</sequence>
<dbReference type="Pfam" id="PF07714">
    <property type="entry name" value="PK_Tyr_Ser-Thr"/>
    <property type="match status" value="1"/>
</dbReference>
<dbReference type="STRING" id="1202772.A0A1V9YQ47"/>
<evidence type="ECO:0000256" key="6">
    <source>
        <dbReference type="PROSITE-ProRule" id="PRU10141"/>
    </source>
</evidence>
<keyword evidence="5" id="KW-0040">ANK repeat</keyword>
<accession>A0A1V9YQ47</accession>
<dbReference type="InterPro" id="IPR008271">
    <property type="entry name" value="Ser/Thr_kinase_AS"/>
</dbReference>
<reference evidence="8 9" key="1">
    <citation type="journal article" date="2014" name="Genome Biol. Evol.">
        <title>The secreted proteins of Achlya hypogyna and Thraustotheca clavata identify the ancestral oomycete secretome and reveal gene acquisitions by horizontal gene transfer.</title>
        <authorList>
            <person name="Misner I."/>
            <person name="Blouin N."/>
            <person name="Leonard G."/>
            <person name="Richards T.A."/>
            <person name="Lane C.E."/>
        </authorList>
    </citation>
    <scope>NUCLEOTIDE SEQUENCE [LARGE SCALE GENOMIC DNA]</scope>
    <source>
        <strain evidence="8 9">ATCC 48635</strain>
    </source>
</reference>
<name>A0A1V9YQ47_ACHHY</name>
<feature type="repeat" description="ANK" evidence="5">
    <location>
        <begin position="50"/>
        <end position="82"/>
    </location>
</feature>
<evidence type="ECO:0000313" key="9">
    <source>
        <dbReference type="Proteomes" id="UP000243579"/>
    </source>
</evidence>
<dbReference type="Proteomes" id="UP000243579">
    <property type="component" value="Unassembled WGS sequence"/>
</dbReference>
<keyword evidence="9" id="KW-1185">Reference proteome</keyword>
<dbReference type="PANTHER" id="PTHR44329:SF214">
    <property type="entry name" value="PROTEIN KINASE DOMAIN-CONTAINING PROTEIN"/>
    <property type="match status" value="1"/>
</dbReference>
<dbReference type="AlphaFoldDB" id="A0A1V9YQ47"/>
<dbReference type="Gene3D" id="1.10.510.10">
    <property type="entry name" value="Transferase(Phosphotransferase) domain 1"/>
    <property type="match status" value="2"/>
</dbReference>
<evidence type="ECO:0000256" key="4">
    <source>
        <dbReference type="ARBA" id="ARBA00022840"/>
    </source>
</evidence>
<dbReference type="InterPro" id="IPR000719">
    <property type="entry name" value="Prot_kinase_dom"/>
</dbReference>
<evidence type="ECO:0000256" key="2">
    <source>
        <dbReference type="ARBA" id="ARBA00022527"/>
    </source>
</evidence>
<feature type="repeat" description="ANK" evidence="5">
    <location>
        <begin position="10"/>
        <end position="42"/>
    </location>
</feature>
<evidence type="ECO:0000259" key="7">
    <source>
        <dbReference type="PROSITE" id="PS50011"/>
    </source>
</evidence>